<evidence type="ECO:0000313" key="3">
    <source>
        <dbReference type="Proteomes" id="UP000033710"/>
    </source>
</evidence>
<sequence length="131" mass="14222">MSTSWPLLSPVRTAPASQGQGQRQPSRPTTAGSRPATMTTVATFGSGTTTTTITAGTPTRPKRLSGPAKDAREDYHDFIGTVEKSTKQTVFSEQQRKRRRAQRLPVGTTRLFDHGRMRLIPVGSKGATIIQ</sequence>
<accession>A0A0F2M5H9</accession>
<comment type="caution">
    <text evidence="2">The sequence shown here is derived from an EMBL/GenBank/DDBJ whole genome shotgun (WGS) entry which is preliminary data.</text>
</comment>
<dbReference type="GeneID" id="27671864"/>
<feature type="compositionally biased region" description="Low complexity" evidence="1">
    <location>
        <begin position="37"/>
        <end position="59"/>
    </location>
</feature>
<dbReference type="EMBL" id="AXCR01000007">
    <property type="protein sequence ID" value="KJR84943.1"/>
    <property type="molecule type" value="Genomic_DNA"/>
</dbReference>
<name>A0A0F2M5H9_SPOSC</name>
<reference evidence="2 3" key="2">
    <citation type="journal article" date="2015" name="Eukaryot. Cell">
        <title>Asexual propagation of a virulent clone complex in a human and feline outbreak of sporotrichosis.</title>
        <authorList>
            <person name="Teixeira Mde M."/>
            <person name="Rodrigues A.M."/>
            <person name="Tsui C.K."/>
            <person name="de Almeida L.G."/>
            <person name="Van Diepeningen A.D."/>
            <person name="van den Ende B.G."/>
            <person name="Fernandes G.F."/>
            <person name="Kano R."/>
            <person name="Hamelin R.C."/>
            <person name="Lopes-Bezerra L.M."/>
            <person name="Vasconcelos A.T."/>
            <person name="de Hoog S."/>
            <person name="de Camargo Z.P."/>
            <person name="Felipe M.S."/>
        </authorList>
    </citation>
    <scope>NUCLEOTIDE SEQUENCE [LARGE SCALE GENOMIC DNA]</scope>
    <source>
        <strain evidence="2 3">1099-18</strain>
    </source>
</reference>
<dbReference type="KEGG" id="ssck:SPSK_10025"/>
<dbReference type="Proteomes" id="UP000033710">
    <property type="component" value="Unassembled WGS sequence"/>
</dbReference>
<proteinExistence type="predicted"/>
<organism evidence="2 3">
    <name type="scientific">Sporothrix schenckii 1099-18</name>
    <dbReference type="NCBI Taxonomy" id="1397361"/>
    <lineage>
        <taxon>Eukaryota</taxon>
        <taxon>Fungi</taxon>
        <taxon>Dikarya</taxon>
        <taxon>Ascomycota</taxon>
        <taxon>Pezizomycotina</taxon>
        <taxon>Sordariomycetes</taxon>
        <taxon>Sordariomycetidae</taxon>
        <taxon>Ophiostomatales</taxon>
        <taxon>Ophiostomataceae</taxon>
        <taxon>Sporothrix</taxon>
    </lineage>
</organism>
<reference evidence="2 3" key="1">
    <citation type="journal article" date="2014" name="BMC Genomics">
        <title>Comparative genomics of the major fungal agents of human and animal Sporotrichosis: Sporothrix schenckii and Sporothrix brasiliensis.</title>
        <authorList>
            <person name="Teixeira M.M."/>
            <person name="de Almeida L.G."/>
            <person name="Kubitschek-Barreira P."/>
            <person name="Alves F.L."/>
            <person name="Kioshima E.S."/>
            <person name="Abadio A.K."/>
            <person name="Fernandes L."/>
            <person name="Derengowski L.S."/>
            <person name="Ferreira K.S."/>
            <person name="Souza R.C."/>
            <person name="Ruiz J.C."/>
            <person name="de Andrade N.C."/>
            <person name="Paes H.C."/>
            <person name="Nicola A.M."/>
            <person name="Albuquerque P."/>
            <person name="Gerber A.L."/>
            <person name="Martins V.P."/>
            <person name="Peconick L.D."/>
            <person name="Neto A.V."/>
            <person name="Chaucanez C.B."/>
            <person name="Silva P.A."/>
            <person name="Cunha O.L."/>
            <person name="de Oliveira F.F."/>
            <person name="dos Santos T.C."/>
            <person name="Barros A.L."/>
            <person name="Soares M.A."/>
            <person name="de Oliveira L.M."/>
            <person name="Marini M.M."/>
            <person name="Villalobos-Duno H."/>
            <person name="Cunha M.M."/>
            <person name="de Hoog S."/>
            <person name="da Silveira J.F."/>
            <person name="Henrissat B."/>
            <person name="Nino-Vega G.A."/>
            <person name="Cisalpino P.S."/>
            <person name="Mora-Montes H.M."/>
            <person name="Almeida S.R."/>
            <person name="Stajich J.E."/>
            <person name="Lopes-Bezerra L.M."/>
            <person name="Vasconcelos A.T."/>
            <person name="Felipe M.S."/>
        </authorList>
    </citation>
    <scope>NUCLEOTIDE SEQUENCE [LARGE SCALE GENOMIC DNA]</scope>
    <source>
        <strain evidence="2 3">1099-18</strain>
    </source>
</reference>
<feature type="region of interest" description="Disordered" evidence="1">
    <location>
        <begin position="1"/>
        <end position="71"/>
    </location>
</feature>
<dbReference type="AlphaFoldDB" id="A0A0F2M5H9"/>
<dbReference type="VEuPathDB" id="FungiDB:SPSK_10025"/>
<gene>
    <name evidence="2" type="ORF">SPSK_10025</name>
</gene>
<protein>
    <submittedName>
        <fullName evidence="2">Uncharacterized protein</fullName>
    </submittedName>
</protein>
<dbReference type="RefSeq" id="XP_016587619.1">
    <property type="nucleotide sequence ID" value="XM_016736587.1"/>
</dbReference>
<evidence type="ECO:0000313" key="2">
    <source>
        <dbReference type="EMBL" id="KJR84943.1"/>
    </source>
</evidence>
<feature type="compositionally biased region" description="Polar residues" evidence="1">
    <location>
        <begin position="15"/>
        <end position="32"/>
    </location>
</feature>
<evidence type="ECO:0000256" key="1">
    <source>
        <dbReference type="SAM" id="MobiDB-lite"/>
    </source>
</evidence>